<dbReference type="AlphaFoldDB" id="A0A6N7LV71"/>
<protein>
    <submittedName>
        <fullName evidence="1">Uncharacterized protein</fullName>
    </submittedName>
</protein>
<dbReference type="Proteomes" id="UP000469421">
    <property type="component" value="Unassembled WGS sequence"/>
</dbReference>
<reference evidence="1 2" key="1">
    <citation type="submission" date="2019-10" db="EMBL/GenBank/DDBJ databases">
        <title>Alcanivorax sp.PA15-N-34 draft genome sequence.</title>
        <authorList>
            <person name="Liao X."/>
            <person name="Shao Z."/>
        </authorList>
    </citation>
    <scope>NUCLEOTIDE SEQUENCE [LARGE SCALE GENOMIC DNA]</scope>
    <source>
        <strain evidence="1 2">PA15-N-34</strain>
    </source>
</reference>
<keyword evidence="2" id="KW-1185">Reference proteome</keyword>
<dbReference type="EMBL" id="WIRE01000001">
    <property type="protein sequence ID" value="MQX53296.1"/>
    <property type="molecule type" value="Genomic_DNA"/>
</dbReference>
<sequence>MSVQNFIAAFQRGGKACLLFGVVALLSGCTFYVGGKDAGTRDGEARVVPVAVTEVC</sequence>
<accession>A0A6N7LV71</accession>
<evidence type="ECO:0000313" key="1">
    <source>
        <dbReference type="EMBL" id="MQX53296.1"/>
    </source>
</evidence>
<comment type="caution">
    <text evidence="1">The sequence shown here is derived from an EMBL/GenBank/DDBJ whole genome shotgun (WGS) entry which is preliminary data.</text>
</comment>
<gene>
    <name evidence="1" type="ORF">GFN93_08545</name>
</gene>
<dbReference type="RefSeq" id="WP_153500550.1">
    <property type="nucleotide sequence ID" value="NZ_JBMZXE010000100.1"/>
</dbReference>
<proteinExistence type="predicted"/>
<evidence type="ECO:0000313" key="2">
    <source>
        <dbReference type="Proteomes" id="UP000469421"/>
    </source>
</evidence>
<organism evidence="1 2">
    <name type="scientific">Alcanivorax sediminis</name>
    <dbReference type="NCBI Taxonomy" id="2663008"/>
    <lineage>
        <taxon>Bacteria</taxon>
        <taxon>Pseudomonadati</taxon>
        <taxon>Pseudomonadota</taxon>
        <taxon>Gammaproteobacteria</taxon>
        <taxon>Oceanospirillales</taxon>
        <taxon>Alcanivoracaceae</taxon>
        <taxon>Alcanivorax</taxon>
    </lineage>
</organism>
<name>A0A6N7LV71_9GAMM</name>